<evidence type="ECO:0000313" key="2">
    <source>
        <dbReference type="EMBL" id="GAA5807644.1"/>
    </source>
</evidence>
<proteinExistence type="predicted"/>
<dbReference type="Pfam" id="PF10601">
    <property type="entry name" value="zf-LITAF-like"/>
    <property type="match status" value="1"/>
</dbReference>
<name>A0ABP9YL97_9FUNG</name>
<sequence>MAKDIHASSSSSKVETCGIIQEDQQPDLCSVHSARNQTFYFSTPLPAQKHEPYQYHGDKKKNSNNNRAASIISQTMKSWRQKRLDILPKKYLPQEETEAYCNHCEKYITTRIRYRNGTMVWLSSFIL</sequence>
<dbReference type="InterPro" id="IPR006629">
    <property type="entry name" value="LITAF"/>
</dbReference>
<accession>A0ABP9YL97</accession>
<keyword evidence="3" id="KW-1185">Reference proteome</keyword>
<evidence type="ECO:0000259" key="1">
    <source>
        <dbReference type="Pfam" id="PF10601"/>
    </source>
</evidence>
<dbReference type="EMBL" id="BAABUK010000002">
    <property type="protein sequence ID" value="GAA5807644.1"/>
    <property type="molecule type" value="Genomic_DNA"/>
</dbReference>
<evidence type="ECO:0000313" key="3">
    <source>
        <dbReference type="Proteomes" id="UP001473302"/>
    </source>
</evidence>
<gene>
    <name evidence="2" type="ORF">MFLAVUS_001014</name>
</gene>
<comment type="caution">
    <text evidence="2">The sequence shown here is derived from an EMBL/GenBank/DDBJ whole genome shotgun (WGS) entry which is preliminary data.</text>
</comment>
<dbReference type="Proteomes" id="UP001473302">
    <property type="component" value="Unassembled WGS sequence"/>
</dbReference>
<protein>
    <recommendedName>
        <fullName evidence="1">LITAF domain-containing protein</fullName>
    </recommendedName>
</protein>
<organism evidence="2 3">
    <name type="scientific">Mucor flavus</name>
    <dbReference type="NCBI Taxonomy" id="439312"/>
    <lineage>
        <taxon>Eukaryota</taxon>
        <taxon>Fungi</taxon>
        <taxon>Fungi incertae sedis</taxon>
        <taxon>Mucoromycota</taxon>
        <taxon>Mucoromycotina</taxon>
        <taxon>Mucoromycetes</taxon>
        <taxon>Mucorales</taxon>
        <taxon>Mucorineae</taxon>
        <taxon>Mucoraceae</taxon>
        <taxon>Mucor</taxon>
    </lineage>
</organism>
<reference evidence="2 3" key="1">
    <citation type="submission" date="2024-04" db="EMBL/GenBank/DDBJ databases">
        <title>genome sequences of Mucor flavus KT1a and Helicostylum pulchrum KT1b strains isolated from the surface of a dry-aged beef.</title>
        <authorList>
            <person name="Toyotome T."/>
            <person name="Hosono M."/>
            <person name="Torimaru M."/>
            <person name="Fukuda K."/>
            <person name="Mikami N."/>
        </authorList>
    </citation>
    <scope>NUCLEOTIDE SEQUENCE [LARGE SCALE GENOMIC DNA]</scope>
    <source>
        <strain evidence="2 3">KT1a</strain>
    </source>
</reference>
<feature type="domain" description="LITAF" evidence="1">
    <location>
        <begin position="95"/>
        <end position="127"/>
    </location>
</feature>